<feature type="transmembrane region" description="Helical" evidence="12">
    <location>
        <begin position="51"/>
        <end position="71"/>
    </location>
</feature>
<dbReference type="GO" id="GO:0015079">
    <property type="term" value="F:potassium ion transmembrane transporter activity"/>
    <property type="evidence" value="ECO:0007669"/>
    <property type="project" value="UniProtKB-UniRule"/>
</dbReference>
<evidence type="ECO:0000256" key="7">
    <source>
        <dbReference type="ARBA" id="ARBA00022847"/>
    </source>
</evidence>
<dbReference type="InterPro" id="IPR053952">
    <property type="entry name" value="K_trans_C"/>
</dbReference>
<dbReference type="HAMAP" id="MF_01522">
    <property type="entry name" value="Kup"/>
    <property type="match status" value="1"/>
</dbReference>
<evidence type="ECO:0000256" key="1">
    <source>
        <dbReference type="ARBA" id="ARBA00004141"/>
    </source>
</evidence>
<evidence type="ECO:0000256" key="9">
    <source>
        <dbReference type="ARBA" id="ARBA00022989"/>
    </source>
</evidence>
<comment type="subcellular location">
    <subcellularLocation>
        <location evidence="12">Cell membrane</location>
        <topology evidence="12">Multi-pass membrane protein</topology>
    </subcellularLocation>
    <subcellularLocation>
        <location evidence="1">Membrane</location>
        <topology evidence="1">Multi-pass membrane protein</topology>
    </subcellularLocation>
</comment>
<keyword evidence="8 12" id="KW-0630">Potassium</keyword>
<dbReference type="Pfam" id="PF22776">
    <property type="entry name" value="K_trans_C"/>
    <property type="match status" value="1"/>
</dbReference>
<dbReference type="GO" id="GO:0015293">
    <property type="term" value="F:symporter activity"/>
    <property type="evidence" value="ECO:0007669"/>
    <property type="project" value="UniProtKB-UniRule"/>
</dbReference>
<feature type="transmembrane region" description="Helical" evidence="12">
    <location>
        <begin position="212"/>
        <end position="236"/>
    </location>
</feature>
<feature type="transmembrane region" description="Helical" evidence="12">
    <location>
        <begin position="340"/>
        <end position="360"/>
    </location>
</feature>
<keyword evidence="7 12" id="KW-0769">Symport</keyword>
<evidence type="ECO:0000256" key="6">
    <source>
        <dbReference type="ARBA" id="ARBA00022692"/>
    </source>
</evidence>
<keyword evidence="16" id="KW-1185">Reference proteome</keyword>
<name>A0AAX4HUF3_9BACT</name>
<evidence type="ECO:0000259" key="13">
    <source>
        <dbReference type="Pfam" id="PF02705"/>
    </source>
</evidence>
<keyword evidence="6 12" id="KW-0812">Transmembrane</keyword>
<proteinExistence type="inferred from homology"/>
<dbReference type="RefSeq" id="WP_321399596.1">
    <property type="nucleotide sequence ID" value="NZ_CP139487.1"/>
</dbReference>
<evidence type="ECO:0000256" key="2">
    <source>
        <dbReference type="ARBA" id="ARBA00007019"/>
    </source>
</evidence>
<feature type="transmembrane region" description="Helical" evidence="12">
    <location>
        <begin position="426"/>
        <end position="444"/>
    </location>
</feature>
<keyword evidence="3 12" id="KW-0813">Transport</keyword>
<feature type="transmembrane region" description="Helical" evidence="12">
    <location>
        <begin position="172"/>
        <end position="192"/>
    </location>
</feature>
<dbReference type="AlphaFoldDB" id="A0AAX4HUF3"/>
<feature type="transmembrane region" description="Helical" evidence="12">
    <location>
        <begin position="12"/>
        <end position="31"/>
    </location>
</feature>
<dbReference type="KEGG" id="psti:SOO65_09155"/>
<evidence type="ECO:0000313" key="16">
    <source>
        <dbReference type="Proteomes" id="UP001324634"/>
    </source>
</evidence>
<keyword evidence="4 12" id="KW-1003">Cell membrane</keyword>
<reference evidence="15 16" key="1">
    <citation type="submission" date="2023-11" db="EMBL/GenBank/DDBJ databases">
        <title>Peredibacter starrii A3.12.</title>
        <authorList>
            <person name="Mitchell R.J."/>
        </authorList>
    </citation>
    <scope>NUCLEOTIDE SEQUENCE [LARGE SCALE GENOMIC DNA]</scope>
    <source>
        <strain evidence="15 16">A3.12</strain>
    </source>
</reference>
<accession>A0AAX4HUF3</accession>
<sequence length="626" mass="69818">MKSNEDSKLKLGMGLAALGVVYGDIGTSPLYAFKESFHHTHDLLVNTTNVYGILSLIFWSLISVVSIKYLVFIVRADNQGEGGVLALTALLQNLSIKSKNLLKVLTLFGIFGTALLYGDGMITPAISVLSAVEGLEFITPALHSYIIPITIVILIALFSIQRHGTAVVGKIFGPLTLTWFIIIGILGIYQITKDPSILQAVNPYYAIKFFHVNAFKGFTVLGSVFLCVTGGEALYSDLGHFGKGPIRLAWFAVVLPCLILCYFGQGALILQNPEAVKNPFYLMAPEWALIPLVVMATLSTCIASQALITGVFSLTMQAVQLQYIPRVTIDHTSEEEFGQIYVRTVNFLLMIACIVLVLTFKSSSNLAAAYGIAVTTTMVITTILFYFVARYAWNWSPLVALPLCAFFLVIEGSFFGANLLKVLHGGWFPLLVGIILYTLMTTWNRGRQILAERMLEFIMPLPDFLTEIRTKRPVRVPGVAIYMSGHPQYVPPTLYQSYRHFNCIHEHLVFLSVHTSDIPHVPVSNRVKLQDIGPNIYRIAIEYGFMDLPNVPHDLQNLVLAHNLTLKPFESTYFLGREHLIATERKGMMLWRERLFAVMSRNAQPATRFFQLPRERVVEIGSVIEL</sequence>
<dbReference type="GO" id="GO:0005886">
    <property type="term" value="C:plasma membrane"/>
    <property type="evidence" value="ECO:0007669"/>
    <property type="project" value="UniProtKB-SubCell"/>
</dbReference>
<dbReference type="Proteomes" id="UP001324634">
    <property type="component" value="Chromosome"/>
</dbReference>
<comment type="function">
    <text evidence="12">Transport of potassium into the cell. Likely operates as a K(+):H(+) symporter.</text>
</comment>
<dbReference type="PANTHER" id="PTHR30540">
    <property type="entry name" value="OSMOTIC STRESS POTASSIUM TRANSPORTER"/>
    <property type="match status" value="1"/>
</dbReference>
<evidence type="ECO:0000256" key="8">
    <source>
        <dbReference type="ARBA" id="ARBA00022958"/>
    </source>
</evidence>
<dbReference type="EMBL" id="CP139487">
    <property type="protein sequence ID" value="WPU66917.1"/>
    <property type="molecule type" value="Genomic_DNA"/>
</dbReference>
<feature type="domain" description="K+ potassium transporter integral membrane" evidence="13">
    <location>
        <begin position="15"/>
        <end position="465"/>
    </location>
</feature>
<evidence type="ECO:0000256" key="12">
    <source>
        <dbReference type="HAMAP-Rule" id="MF_01522"/>
    </source>
</evidence>
<comment type="catalytic activity">
    <reaction evidence="12">
        <text>K(+)(in) + H(+)(in) = K(+)(out) + H(+)(out)</text>
        <dbReference type="Rhea" id="RHEA:28490"/>
        <dbReference type="ChEBI" id="CHEBI:15378"/>
        <dbReference type="ChEBI" id="CHEBI:29103"/>
    </reaction>
</comment>
<feature type="transmembrane region" description="Helical" evidence="12">
    <location>
        <begin position="290"/>
        <end position="319"/>
    </location>
</feature>
<keyword evidence="9 12" id="KW-1133">Transmembrane helix</keyword>
<keyword evidence="5 12" id="KW-0633">Potassium transport</keyword>
<protein>
    <recommendedName>
        <fullName evidence="12">Probable potassium transport system protein Kup</fullName>
    </recommendedName>
</protein>
<feature type="transmembrane region" description="Helical" evidence="12">
    <location>
        <begin position="100"/>
        <end position="117"/>
    </location>
</feature>
<feature type="transmembrane region" description="Helical" evidence="12">
    <location>
        <begin position="248"/>
        <end position="270"/>
    </location>
</feature>
<keyword evidence="11 12" id="KW-0472">Membrane</keyword>
<keyword evidence="10 12" id="KW-0406">Ion transport</keyword>
<dbReference type="InterPro" id="IPR023051">
    <property type="entry name" value="Kup"/>
</dbReference>
<dbReference type="InterPro" id="IPR003855">
    <property type="entry name" value="K+_transporter"/>
</dbReference>
<comment type="similarity">
    <text evidence="2 12">Belongs to the HAK/KUP transporter (TC 2.A.72) family.</text>
</comment>
<dbReference type="Pfam" id="PF02705">
    <property type="entry name" value="K_trans"/>
    <property type="match status" value="1"/>
</dbReference>
<feature type="transmembrane region" description="Helical" evidence="12">
    <location>
        <begin position="399"/>
        <end position="420"/>
    </location>
</feature>
<evidence type="ECO:0000259" key="14">
    <source>
        <dbReference type="Pfam" id="PF22776"/>
    </source>
</evidence>
<evidence type="ECO:0000256" key="11">
    <source>
        <dbReference type="ARBA" id="ARBA00023136"/>
    </source>
</evidence>
<feature type="transmembrane region" description="Helical" evidence="12">
    <location>
        <begin position="366"/>
        <end position="387"/>
    </location>
</feature>
<feature type="transmembrane region" description="Helical" evidence="12">
    <location>
        <begin position="137"/>
        <end position="160"/>
    </location>
</feature>
<evidence type="ECO:0000313" key="15">
    <source>
        <dbReference type="EMBL" id="WPU66917.1"/>
    </source>
</evidence>
<evidence type="ECO:0000256" key="5">
    <source>
        <dbReference type="ARBA" id="ARBA00022538"/>
    </source>
</evidence>
<feature type="domain" description="K+ potassium transporter C-terminal" evidence="14">
    <location>
        <begin position="477"/>
        <end position="626"/>
    </location>
</feature>
<dbReference type="PANTHER" id="PTHR30540:SF79">
    <property type="entry name" value="LOW AFFINITY POTASSIUM TRANSPORT SYSTEM PROTEIN KUP"/>
    <property type="match status" value="1"/>
</dbReference>
<evidence type="ECO:0000256" key="3">
    <source>
        <dbReference type="ARBA" id="ARBA00022448"/>
    </source>
</evidence>
<gene>
    <name evidence="12" type="primary">kup</name>
    <name evidence="15" type="ORF">SOO65_09155</name>
</gene>
<organism evidence="15 16">
    <name type="scientific">Peredibacter starrii</name>
    <dbReference type="NCBI Taxonomy" id="28202"/>
    <lineage>
        <taxon>Bacteria</taxon>
        <taxon>Pseudomonadati</taxon>
        <taxon>Bdellovibrionota</taxon>
        <taxon>Bacteriovoracia</taxon>
        <taxon>Bacteriovoracales</taxon>
        <taxon>Bacteriovoracaceae</taxon>
        <taxon>Peredibacter</taxon>
    </lineage>
</organism>
<evidence type="ECO:0000256" key="10">
    <source>
        <dbReference type="ARBA" id="ARBA00023065"/>
    </source>
</evidence>
<evidence type="ECO:0000256" key="4">
    <source>
        <dbReference type="ARBA" id="ARBA00022475"/>
    </source>
</evidence>
<dbReference type="InterPro" id="IPR053951">
    <property type="entry name" value="K_trans_N"/>
</dbReference>